<keyword evidence="6 12" id="KW-0028">Amino-acid biosynthesis</keyword>
<dbReference type="GO" id="GO:0006567">
    <property type="term" value="P:L-threonine catabolic process"/>
    <property type="evidence" value="ECO:0007669"/>
    <property type="project" value="TreeGrafter"/>
</dbReference>
<dbReference type="GO" id="GO:0030170">
    <property type="term" value="F:pyridoxal phosphate binding"/>
    <property type="evidence" value="ECO:0007669"/>
    <property type="project" value="InterPro"/>
</dbReference>
<keyword evidence="9 12" id="KW-0456">Lyase</keyword>
<evidence type="ECO:0000256" key="10">
    <source>
        <dbReference type="ARBA" id="ARBA00023304"/>
    </source>
</evidence>
<keyword evidence="7 12" id="KW-0412">Isoleucine biosynthesis</keyword>
<dbReference type="FunFam" id="3.40.50.1100:FF:000005">
    <property type="entry name" value="Threonine dehydratase catabolic"/>
    <property type="match status" value="1"/>
</dbReference>
<dbReference type="NCBIfam" id="NF006390">
    <property type="entry name" value="PRK08639.1"/>
    <property type="match status" value="1"/>
</dbReference>
<dbReference type="Pfam" id="PF00291">
    <property type="entry name" value="PALP"/>
    <property type="match status" value="1"/>
</dbReference>
<organism evidence="14 15">
    <name type="scientific">Portibacter lacus</name>
    <dbReference type="NCBI Taxonomy" id="1099794"/>
    <lineage>
        <taxon>Bacteria</taxon>
        <taxon>Pseudomonadati</taxon>
        <taxon>Bacteroidota</taxon>
        <taxon>Saprospiria</taxon>
        <taxon>Saprospirales</taxon>
        <taxon>Haliscomenobacteraceae</taxon>
        <taxon>Portibacter</taxon>
    </lineage>
</organism>
<evidence type="ECO:0000256" key="8">
    <source>
        <dbReference type="ARBA" id="ARBA00022898"/>
    </source>
</evidence>
<evidence type="ECO:0000256" key="6">
    <source>
        <dbReference type="ARBA" id="ARBA00022605"/>
    </source>
</evidence>
<dbReference type="PANTHER" id="PTHR48078:SF11">
    <property type="entry name" value="THREONINE DEHYDRATASE, MITOCHONDRIAL"/>
    <property type="match status" value="1"/>
</dbReference>
<sequence>MNKVSHIIPFAAFDTAASKLKEVVLHTPLMRNMTLSDEYQSNIFLKREDLQSVRSYKIRGAYHKMISIPPEQAQKGVVCASAGNHSQGVALACRILGIHGVVYMPNTTPQQKIKKVKQFGKEFITIRLTGDTFDDAFHEASKFSKENEKSFIHPFDDLRTIEGQGTVGVEILDDFKEPIDYLFLAVGGGGLAAGIGSYFKQLSPQTKIIGVEPIGAPAMYESLKKGEVVILDKIDPFVDGAAVKKVGDLNFKICQEVLDDMVLVNEGKVCSTILQMYNEEAIVVEPAGALSISVLDQFKTEIKGKNIVCIVSGGNNDITRTEEIRERSLLFEGLKHYFIVRFPQRAGALREFLEVLGPNDDIAYFEYTKKTSRTSGPAIVGIELKRKEDYPALIQRMDAAGIQYETVNDKPDLLGMLV</sequence>
<dbReference type="InterPro" id="IPR001926">
    <property type="entry name" value="TrpB-like_PALP"/>
</dbReference>
<comment type="caution">
    <text evidence="14">The sequence shown here is derived from an EMBL/GenBank/DDBJ whole genome shotgun (WGS) entry which is preliminary data.</text>
</comment>
<dbReference type="GO" id="GO:0009097">
    <property type="term" value="P:isoleucine biosynthetic process"/>
    <property type="evidence" value="ECO:0007669"/>
    <property type="project" value="UniProtKB-UniRule"/>
</dbReference>
<evidence type="ECO:0000256" key="5">
    <source>
        <dbReference type="ARBA" id="ARBA00011881"/>
    </source>
</evidence>
<evidence type="ECO:0000256" key="11">
    <source>
        <dbReference type="ARBA" id="ARBA00025527"/>
    </source>
</evidence>
<dbReference type="GO" id="GO:0003941">
    <property type="term" value="F:L-serine ammonia-lyase activity"/>
    <property type="evidence" value="ECO:0007669"/>
    <property type="project" value="TreeGrafter"/>
</dbReference>
<comment type="catalytic activity">
    <reaction evidence="1 12">
        <text>L-threonine = 2-oxobutanoate + NH4(+)</text>
        <dbReference type="Rhea" id="RHEA:22108"/>
        <dbReference type="ChEBI" id="CHEBI:16763"/>
        <dbReference type="ChEBI" id="CHEBI:28938"/>
        <dbReference type="ChEBI" id="CHEBI:57926"/>
        <dbReference type="EC" id="4.3.1.19"/>
    </reaction>
</comment>
<dbReference type="InterPro" id="IPR045865">
    <property type="entry name" value="ACT-like_dom_sf"/>
</dbReference>
<dbReference type="SUPFAM" id="SSF55021">
    <property type="entry name" value="ACT-like"/>
    <property type="match status" value="1"/>
</dbReference>
<reference evidence="14" key="2">
    <citation type="submission" date="2023-01" db="EMBL/GenBank/DDBJ databases">
        <title>Draft genome sequence of Portibacter lacus strain NBRC 108769.</title>
        <authorList>
            <person name="Sun Q."/>
            <person name="Mori K."/>
        </authorList>
    </citation>
    <scope>NUCLEOTIDE SEQUENCE</scope>
    <source>
        <strain evidence="14">NBRC 108769</strain>
    </source>
</reference>
<keyword evidence="15" id="KW-1185">Reference proteome</keyword>
<evidence type="ECO:0000256" key="4">
    <source>
        <dbReference type="ARBA" id="ARBA00010869"/>
    </source>
</evidence>
<dbReference type="EMBL" id="BSOH01000015">
    <property type="protein sequence ID" value="GLR18121.1"/>
    <property type="molecule type" value="Genomic_DNA"/>
</dbReference>
<evidence type="ECO:0000256" key="3">
    <source>
        <dbReference type="ARBA" id="ARBA00004810"/>
    </source>
</evidence>
<dbReference type="GO" id="GO:0006565">
    <property type="term" value="P:L-serine catabolic process"/>
    <property type="evidence" value="ECO:0007669"/>
    <property type="project" value="TreeGrafter"/>
</dbReference>
<keyword evidence="10 12" id="KW-0100">Branched-chain amino acid biosynthesis</keyword>
<evidence type="ECO:0000256" key="2">
    <source>
        <dbReference type="ARBA" id="ARBA00001933"/>
    </source>
</evidence>
<dbReference type="Proteomes" id="UP001156666">
    <property type="component" value="Unassembled WGS sequence"/>
</dbReference>
<dbReference type="FunFam" id="3.40.50.1100:FF:000007">
    <property type="entry name" value="L-threonine dehydratase catabolic TdcB"/>
    <property type="match status" value="1"/>
</dbReference>
<dbReference type="NCBIfam" id="TIGR02079">
    <property type="entry name" value="THD1"/>
    <property type="match status" value="1"/>
</dbReference>
<proteinExistence type="inferred from homology"/>
<evidence type="ECO:0000313" key="15">
    <source>
        <dbReference type="Proteomes" id="UP001156666"/>
    </source>
</evidence>
<dbReference type="PROSITE" id="PS00165">
    <property type="entry name" value="DEHYDRATASE_SER_THR"/>
    <property type="match status" value="1"/>
</dbReference>
<evidence type="ECO:0000256" key="7">
    <source>
        <dbReference type="ARBA" id="ARBA00022624"/>
    </source>
</evidence>
<dbReference type="PANTHER" id="PTHR48078">
    <property type="entry name" value="THREONINE DEHYDRATASE, MITOCHONDRIAL-RELATED"/>
    <property type="match status" value="1"/>
</dbReference>
<name>A0AA37SNS9_9BACT</name>
<dbReference type="CDD" id="cd01562">
    <property type="entry name" value="Thr-dehyd"/>
    <property type="match status" value="1"/>
</dbReference>
<dbReference type="InterPro" id="IPR001721">
    <property type="entry name" value="TD_ACT-like"/>
</dbReference>
<dbReference type="AlphaFoldDB" id="A0AA37SNS9"/>
<dbReference type="Gene3D" id="3.40.50.1100">
    <property type="match status" value="2"/>
</dbReference>
<comment type="cofactor">
    <cofactor evidence="2 12">
        <name>pyridoxal 5'-phosphate</name>
        <dbReference type="ChEBI" id="CHEBI:597326"/>
    </cofactor>
</comment>
<protein>
    <recommendedName>
        <fullName evidence="12">L-threonine dehydratase</fullName>
        <ecNumber evidence="12">4.3.1.19</ecNumber>
    </recommendedName>
    <alternativeName>
        <fullName evidence="12">Threonine deaminase</fullName>
    </alternativeName>
</protein>
<evidence type="ECO:0000313" key="14">
    <source>
        <dbReference type="EMBL" id="GLR18121.1"/>
    </source>
</evidence>
<evidence type="ECO:0000256" key="12">
    <source>
        <dbReference type="RuleBase" id="RU362012"/>
    </source>
</evidence>
<keyword evidence="8 12" id="KW-0663">Pyridoxal phosphate</keyword>
<dbReference type="SUPFAM" id="SSF53686">
    <property type="entry name" value="Tryptophan synthase beta subunit-like PLP-dependent enzymes"/>
    <property type="match status" value="1"/>
</dbReference>
<evidence type="ECO:0000256" key="1">
    <source>
        <dbReference type="ARBA" id="ARBA00001274"/>
    </source>
</evidence>
<dbReference type="CDD" id="cd04907">
    <property type="entry name" value="ACT_ThrD-I_2"/>
    <property type="match status" value="1"/>
</dbReference>
<dbReference type="RefSeq" id="WP_235294450.1">
    <property type="nucleotide sequence ID" value="NZ_BSOH01000015.1"/>
</dbReference>
<dbReference type="InterPro" id="IPR000634">
    <property type="entry name" value="Ser/Thr_deHydtase_PyrdxlP-BS"/>
</dbReference>
<dbReference type="InterPro" id="IPR011820">
    <property type="entry name" value="IlvA"/>
</dbReference>
<evidence type="ECO:0000256" key="9">
    <source>
        <dbReference type="ARBA" id="ARBA00023239"/>
    </source>
</evidence>
<evidence type="ECO:0000259" key="13">
    <source>
        <dbReference type="PROSITE" id="PS51672"/>
    </source>
</evidence>
<dbReference type="PROSITE" id="PS51672">
    <property type="entry name" value="ACT_LIKE"/>
    <property type="match status" value="1"/>
</dbReference>
<dbReference type="EC" id="4.3.1.19" evidence="12"/>
<feature type="domain" description="ACT-like" evidence="13">
    <location>
        <begin position="336"/>
        <end position="409"/>
    </location>
</feature>
<gene>
    <name evidence="12" type="primary">ilvA</name>
    <name evidence="14" type="ORF">GCM10007940_27360</name>
</gene>
<accession>A0AA37SNS9</accession>
<dbReference type="Pfam" id="PF00585">
    <property type="entry name" value="Thr_dehydrat_C"/>
    <property type="match status" value="1"/>
</dbReference>
<dbReference type="InterPro" id="IPR050147">
    <property type="entry name" value="Ser/Thr_Dehydratase"/>
</dbReference>
<comment type="pathway">
    <text evidence="3 12">Amino-acid biosynthesis; L-isoleucine biosynthesis; 2-oxobutanoate from L-threonine: step 1/1.</text>
</comment>
<dbReference type="InterPro" id="IPR036052">
    <property type="entry name" value="TrpB-like_PALP_sf"/>
</dbReference>
<comment type="similarity">
    <text evidence="4 12">Belongs to the serine/threonine dehydratase family.</text>
</comment>
<comment type="function">
    <text evidence="11 12">Catalyzes the anaerobic formation of alpha-ketobutyrate and ammonia from threonine in a two-step reaction. The first step involved a dehydration of threonine and a production of enamine intermediates (aminocrotonate), which tautomerizes to its imine form (iminobutyrate). Both intermediates are unstable and short-lived. The second step is the nonenzymatic hydrolysis of the enamine/imine intermediates to form 2-ketobutyrate and free ammonia. In the low water environment of the cell, the second step is accelerated by RidA.</text>
</comment>
<comment type="subunit">
    <text evidence="5 12">Homotetramer.</text>
</comment>
<reference evidence="14" key="1">
    <citation type="journal article" date="2014" name="Int. J. Syst. Evol. Microbiol.">
        <title>Complete genome sequence of Corynebacterium casei LMG S-19264T (=DSM 44701T), isolated from a smear-ripened cheese.</title>
        <authorList>
            <consortium name="US DOE Joint Genome Institute (JGI-PGF)"/>
            <person name="Walter F."/>
            <person name="Albersmeier A."/>
            <person name="Kalinowski J."/>
            <person name="Ruckert C."/>
        </authorList>
    </citation>
    <scope>NUCLEOTIDE SEQUENCE</scope>
    <source>
        <strain evidence="14">NBRC 108769</strain>
    </source>
</reference>
<dbReference type="GO" id="GO:0004794">
    <property type="term" value="F:threonine deaminase activity"/>
    <property type="evidence" value="ECO:0007669"/>
    <property type="project" value="UniProtKB-UniRule"/>
</dbReference>